<feature type="region of interest" description="Disordered" evidence="1">
    <location>
        <begin position="52"/>
        <end position="85"/>
    </location>
</feature>
<dbReference type="Proteomes" id="UP000323011">
    <property type="component" value="Unassembled WGS sequence"/>
</dbReference>
<keyword evidence="3" id="KW-1185">Reference proteome</keyword>
<proteinExistence type="predicted"/>
<gene>
    <name evidence="2" type="ORF">FNF29_06574</name>
</gene>
<dbReference type="AlphaFoldDB" id="A0A5A8C7H6"/>
<evidence type="ECO:0000313" key="2">
    <source>
        <dbReference type="EMBL" id="KAA0148637.1"/>
    </source>
</evidence>
<feature type="compositionally biased region" description="Low complexity" evidence="1">
    <location>
        <begin position="56"/>
        <end position="66"/>
    </location>
</feature>
<name>A0A5A8C7H6_CAFRO</name>
<evidence type="ECO:0000256" key="1">
    <source>
        <dbReference type="SAM" id="MobiDB-lite"/>
    </source>
</evidence>
<dbReference type="EMBL" id="VLTN01000051">
    <property type="protein sequence ID" value="KAA0148637.1"/>
    <property type="molecule type" value="Genomic_DNA"/>
</dbReference>
<sequence>MGAIVLSAAFISGAFAGPLVFVLYFAGYEAAETWYPRVLQLLGQQLPGEESLDAVSAGTSTASTDGSRTEGVKARPGIPRGLLLL</sequence>
<organism evidence="2 3">
    <name type="scientific">Cafeteria roenbergensis</name>
    <name type="common">Marine flagellate</name>
    <dbReference type="NCBI Taxonomy" id="33653"/>
    <lineage>
        <taxon>Eukaryota</taxon>
        <taxon>Sar</taxon>
        <taxon>Stramenopiles</taxon>
        <taxon>Bigyra</taxon>
        <taxon>Opalozoa</taxon>
        <taxon>Bicosoecida</taxon>
        <taxon>Cafeteriaceae</taxon>
        <taxon>Cafeteria</taxon>
    </lineage>
</organism>
<reference evidence="2 3" key="1">
    <citation type="submission" date="2019-07" db="EMBL/GenBank/DDBJ databases">
        <title>Genomes of Cafeteria roenbergensis.</title>
        <authorList>
            <person name="Fischer M.G."/>
            <person name="Hackl T."/>
            <person name="Roman M."/>
        </authorList>
    </citation>
    <scope>NUCLEOTIDE SEQUENCE [LARGE SCALE GENOMIC DNA]</scope>
    <source>
        <strain evidence="2 3">BVI</strain>
    </source>
</reference>
<comment type="caution">
    <text evidence="2">The sequence shown here is derived from an EMBL/GenBank/DDBJ whole genome shotgun (WGS) entry which is preliminary data.</text>
</comment>
<evidence type="ECO:0000313" key="3">
    <source>
        <dbReference type="Proteomes" id="UP000323011"/>
    </source>
</evidence>
<protein>
    <submittedName>
        <fullName evidence="2">Uncharacterized protein</fullName>
    </submittedName>
</protein>
<accession>A0A5A8C7H6</accession>